<evidence type="ECO:0000256" key="3">
    <source>
        <dbReference type="ARBA" id="ARBA00022892"/>
    </source>
</evidence>
<evidence type="ECO:0000256" key="4">
    <source>
        <dbReference type="ARBA" id="ARBA00023034"/>
    </source>
</evidence>
<evidence type="ECO:0000256" key="5">
    <source>
        <dbReference type="ARBA" id="ARBA00038167"/>
    </source>
</evidence>
<comment type="subcellular location">
    <subcellularLocation>
        <location evidence="6">Endoplasmic reticulum</location>
    </subcellularLocation>
    <subcellularLocation>
        <location evidence="6">Golgi apparatus</location>
        <location evidence="6">cis-Golgi network</location>
    </subcellularLocation>
</comment>
<dbReference type="OrthoDB" id="3364529at2759"/>
<gene>
    <name evidence="8" type="primary">BET5</name>
    <name evidence="8" type="ORF">ATNIH1004_009894</name>
</gene>
<keyword evidence="2 6" id="KW-0256">Endoplasmic reticulum</keyword>
<evidence type="ECO:0000256" key="7">
    <source>
        <dbReference type="SAM" id="MobiDB-lite"/>
    </source>
</evidence>
<keyword evidence="1 6" id="KW-0813">Transport</keyword>
<dbReference type="Pfam" id="PF04099">
    <property type="entry name" value="Sybindin"/>
    <property type="match status" value="1"/>
</dbReference>
<dbReference type="CDD" id="cd14855">
    <property type="entry name" value="TRAPPC1_MUM2"/>
    <property type="match status" value="1"/>
</dbReference>
<dbReference type="VEuPathDB" id="FungiDB:EYZ11_011889"/>
<comment type="similarity">
    <text evidence="5">Belongs to the TRAPP small subunits family. BET5 subfamily.</text>
</comment>
<dbReference type="GO" id="GO:0005794">
    <property type="term" value="C:Golgi apparatus"/>
    <property type="evidence" value="ECO:0007669"/>
    <property type="project" value="UniProtKB-SubCell"/>
</dbReference>
<dbReference type="RefSeq" id="XP_033422494.1">
    <property type="nucleotide sequence ID" value="XM_033574476.1"/>
</dbReference>
<evidence type="ECO:0000256" key="6">
    <source>
        <dbReference type="RuleBase" id="RU366065"/>
    </source>
</evidence>
<evidence type="ECO:0000313" key="8">
    <source>
        <dbReference type="EMBL" id="KAA8643132.1"/>
    </source>
</evidence>
<reference evidence="8 9" key="1">
    <citation type="submission" date="2019-08" db="EMBL/GenBank/DDBJ databases">
        <title>The genome sequence of a newly discovered highly antifungal drug resistant Aspergillus species, Aspergillus tanneri NIH 1004.</title>
        <authorList>
            <person name="Mounaud S."/>
            <person name="Singh I."/>
            <person name="Joardar V."/>
            <person name="Pakala S."/>
            <person name="Pakala S."/>
            <person name="Venepally P."/>
            <person name="Chung J.K."/>
            <person name="Losada L."/>
            <person name="Nierman W.C."/>
        </authorList>
    </citation>
    <scope>NUCLEOTIDE SEQUENCE [LARGE SCALE GENOMIC DNA]</scope>
    <source>
        <strain evidence="8 9">NIH1004</strain>
    </source>
</reference>
<dbReference type="InterPro" id="IPR007233">
    <property type="entry name" value="TRAPPC"/>
</dbReference>
<protein>
    <recommendedName>
        <fullName evidence="6">Trafficking protein particle complex subunit</fullName>
    </recommendedName>
</protein>
<dbReference type="GO" id="GO:0030008">
    <property type="term" value="C:TRAPP complex"/>
    <property type="evidence" value="ECO:0007669"/>
    <property type="project" value="UniProtKB-UniRule"/>
</dbReference>
<dbReference type="InterPro" id="IPR011012">
    <property type="entry name" value="Longin-like_dom_sf"/>
</dbReference>
<dbReference type="Gene3D" id="3.30.450.70">
    <property type="match status" value="1"/>
</dbReference>
<sequence>MVVYSFYIFDRHAECIYKKRWLPSQSSFPGKSSRPTSEASAPTNGLPPPLDQSVQTTDDDAKLIFGTVFSLRNMARKLGGDDDSFVTYRTSQYKLHYYETPTNIKFVMLTDIKSPTMRIALQQIYINLYVEYVVKNPLSPVEHPGGVGVNNELFEESLEQFVFLRALYYLLDWDEIKCLSDLFGVLSEFRSLNFDPGSNRQRCSGLNFDALMVNITRPRKLCEMSNLHQDGVMSPERLHTAGIETPQKDLGKYPECHSSEITV</sequence>
<organism evidence="8 9">
    <name type="scientific">Aspergillus tanneri</name>
    <dbReference type="NCBI Taxonomy" id="1220188"/>
    <lineage>
        <taxon>Eukaryota</taxon>
        <taxon>Fungi</taxon>
        <taxon>Dikarya</taxon>
        <taxon>Ascomycota</taxon>
        <taxon>Pezizomycotina</taxon>
        <taxon>Eurotiomycetes</taxon>
        <taxon>Eurotiomycetidae</taxon>
        <taxon>Eurotiales</taxon>
        <taxon>Aspergillaceae</taxon>
        <taxon>Aspergillus</taxon>
        <taxon>Aspergillus subgen. Circumdati</taxon>
    </lineage>
</organism>
<dbReference type="PANTHER" id="PTHR23249">
    <property type="entry name" value="TRAFFICKING PROTEIN PARTICLE COMPLEX SUBUNIT"/>
    <property type="match status" value="1"/>
</dbReference>
<accession>A0A5M9M7W4</accession>
<keyword evidence="3 6" id="KW-0931">ER-Golgi transport</keyword>
<keyword evidence="4 6" id="KW-0333">Golgi apparatus</keyword>
<feature type="compositionally biased region" description="Polar residues" evidence="7">
    <location>
        <begin position="25"/>
        <end position="43"/>
    </location>
</feature>
<dbReference type="EMBL" id="QUQM01000005">
    <property type="protein sequence ID" value="KAA8643132.1"/>
    <property type="molecule type" value="Genomic_DNA"/>
</dbReference>
<dbReference type="SMART" id="SM01399">
    <property type="entry name" value="Sybindin"/>
    <property type="match status" value="1"/>
</dbReference>
<dbReference type="GO" id="GO:0005783">
    <property type="term" value="C:endoplasmic reticulum"/>
    <property type="evidence" value="ECO:0007669"/>
    <property type="project" value="UniProtKB-SubCell"/>
</dbReference>
<dbReference type="GO" id="GO:0006888">
    <property type="term" value="P:endoplasmic reticulum to Golgi vesicle-mediated transport"/>
    <property type="evidence" value="ECO:0007669"/>
    <property type="project" value="UniProtKB-UniRule"/>
</dbReference>
<dbReference type="GeneID" id="54332596"/>
<dbReference type="SUPFAM" id="SSF64356">
    <property type="entry name" value="SNARE-like"/>
    <property type="match status" value="1"/>
</dbReference>
<comment type="caution">
    <text evidence="8">The sequence shown here is derived from an EMBL/GenBank/DDBJ whole genome shotgun (WGS) entry which is preliminary data.</text>
</comment>
<evidence type="ECO:0000256" key="1">
    <source>
        <dbReference type="ARBA" id="ARBA00022448"/>
    </source>
</evidence>
<dbReference type="FunFam" id="3.30.450.70:FF:000013">
    <property type="entry name" value="TRAPP complex subunit, variant"/>
    <property type="match status" value="1"/>
</dbReference>
<dbReference type="Proteomes" id="UP000324241">
    <property type="component" value="Unassembled WGS sequence"/>
</dbReference>
<comment type="subunit">
    <text evidence="6">Part of the multisubunit transport protein particle (TRAPP) complex.</text>
</comment>
<dbReference type="AlphaFoldDB" id="A0A5M9M7W4"/>
<evidence type="ECO:0000256" key="2">
    <source>
        <dbReference type="ARBA" id="ARBA00022824"/>
    </source>
</evidence>
<feature type="region of interest" description="Disordered" evidence="7">
    <location>
        <begin position="25"/>
        <end position="54"/>
    </location>
</feature>
<dbReference type="PANTHER" id="PTHR23249:SF16">
    <property type="entry name" value="TRAFFICKING PROTEIN PARTICLE COMPLEX SUBUNIT 1"/>
    <property type="match status" value="1"/>
</dbReference>
<proteinExistence type="inferred from homology"/>
<evidence type="ECO:0000313" key="9">
    <source>
        <dbReference type="Proteomes" id="UP000324241"/>
    </source>
</evidence>
<name>A0A5M9M7W4_9EURO</name>